<organism evidence="2 3">
    <name type="scientific">Penicillium steckii</name>
    <dbReference type="NCBI Taxonomy" id="303698"/>
    <lineage>
        <taxon>Eukaryota</taxon>
        <taxon>Fungi</taxon>
        <taxon>Dikarya</taxon>
        <taxon>Ascomycota</taxon>
        <taxon>Pezizomycotina</taxon>
        <taxon>Eurotiomycetes</taxon>
        <taxon>Eurotiomycetidae</taxon>
        <taxon>Eurotiales</taxon>
        <taxon>Aspergillaceae</taxon>
        <taxon>Penicillium</taxon>
    </lineage>
</organism>
<protein>
    <submittedName>
        <fullName evidence="2">Uncharacterized protein</fullName>
    </submittedName>
</protein>
<accession>A0A1V6TGK3</accession>
<sequence length="134" mass="14902">MYFLKNFLRALKRGFRDRDLQQWGLVAGTFAAAQSKSSPASTYCPPEGGEVPAPRSLSLGKQTPEIVKDVDKGTKTSQEAKSSVPSPQKPASALKKQWYEEVKELAKPHLTTTIQVKLLERESQRESIQVDVDN</sequence>
<feature type="region of interest" description="Disordered" evidence="1">
    <location>
        <begin position="36"/>
        <end position="93"/>
    </location>
</feature>
<gene>
    <name evidence="2" type="ORF">PENSTE_c006G02995</name>
</gene>
<comment type="caution">
    <text evidence="2">The sequence shown here is derived from an EMBL/GenBank/DDBJ whole genome shotgun (WGS) entry which is preliminary data.</text>
</comment>
<name>A0A1V6TGK3_9EURO</name>
<evidence type="ECO:0000256" key="1">
    <source>
        <dbReference type="SAM" id="MobiDB-lite"/>
    </source>
</evidence>
<dbReference type="Proteomes" id="UP000191285">
    <property type="component" value="Unassembled WGS sequence"/>
</dbReference>
<evidence type="ECO:0000313" key="2">
    <source>
        <dbReference type="EMBL" id="OQE25488.1"/>
    </source>
</evidence>
<dbReference type="AlphaFoldDB" id="A0A1V6TGK3"/>
<evidence type="ECO:0000313" key="3">
    <source>
        <dbReference type="Proteomes" id="UP000191285"/>
    </source>
</evidence>
<keyword evidence="3" id="KW-1185">Reference proteome</keyword>
<dbReference type="EMBL" id="MLKD01000006">
    <property type="protein sequence ID" value="OQE25488.1"/>
    <property type="molecule type" value="Genomic_DNA"/>
</dbReference>
<proteinExistence type="predicted"/>
<feature type="compositionally biased region" description="Polar residues" evidence="1">
    <location>
        <begin position="75"/>
        <end position="86"/>
    </location>
</feature>
<reference evidence="3" key="1">
    <citation type="journal article" date="2017" name="Nat. Microbiol.">
        <title>Global analysis of biosynthetic gene clusters reveals vast potential of secondary metabolite production in Penicillium species.</title>
        <authorList>
            <person name="Nielsen J.C."/>
            <person name="Grijseels S."/>
            <person name="Prigent S."/>
            <person name="Ji B."/>
            <person name="Dainat J."/>
            <person name="Nielsen K.F."/>
            <person name="Frisvad J.C."/>
            <person name="Workman M."/>
            <person name="Nielsen J."/>
        </authorList>
    </citation>
    <scope>NUCLEOTIDE SEQUENCE [LARGE SCALE GENOMIC DNA]</scope>
    <source>
        <strain evidence="3">IBT 24891</strain>
    </source>
</reference>